<name>A0A9D0Z399_9FIRM</name>
<evidence type="ECO:0000256" key="2">
    <source>
        <dbReference type="ARBA" id="ARBA00022723"/>
    </source>
</evidence>
<dbReference type="GO" id="GO:0016788">
    <property type="term" value="F:hydrolase activity, acting on ester bonds"/>
    <property type="evidence" value="ECO:0007669"/>
    <property type="project" value="InterPro"/>
</dbReference>
<comment type="cofactor">
    <cofactor evidence="1">
        <name>Zn(2+)</name>
        <dbReference type="ChEBI" id="CHEBI:29105"/>
    </cofactor>
</comment>
<reference evidence="6" key="1">
    <citation type="submission" date="2020-10" db="EMBL/GenBank/DDBJ databases">
        <authorList>
            <person name="Gilroy R."/>
        </authorList>
    </citation>
    <scope>NUCLEOTIDE SEQUENCE</scope>
    <source>
        <strain evidence="6">13361</strain>
    </source>
</reference>
<dbReference type="Gene3D" id="3.40.630.10">
    <property type="entry name" value="Zn peptidases"/>
    <property type="match status" value="1"/>
</dbReference>
<dbReference type="SUPFAM" id="SSF53187">
    <property type="entry name" value="Zn-dependent exopeptidases"/>
    <property type="match status" value="1"/>
</dbReference>
<accession>A0A9D0Z399</accession>
<dbReference type="AlphaFoldDB" id="A0A9D0Z399"/>
<dbReference type="GO" id="GO:0016811">
    <property type="term" value="F:hydrolase activity, acting on carbon-nitrogen (but not peptide) bonds, in linear amides"/>
    <property type="evidence" value="ECO:0007669"/>
    <property type="project" value="InterPro"/>
</dbReference>
<keyword evidence="4" id="KW-0862">Zinc</keyword>
<keyword evidence="3" id="KW-0378">Hydrolase</keyword>
<dbReference type="InterPro" id="IPR043795">
    <property type="entry name" value="N-alpha-Ac-DABA-like"/>
</dbReference>
<organism evidence="6 7">
    <name type="scientific">Candidatus Faecousia excrementigallinarum</name>
    <dbReference type="NCBI Taxonomy" id="2840806"/>
    <lineage>
        <taxon>Bacteria</taxon>
        <taxon>Bacillati</taxon>
        <taxon>Bacillota</taxon>
        <taxon>Clostridia</taxon>
        <taxon>Eubacteriales</taxon>
        <taxon>Oscillospiraceae</taxon>
        <taxon>Faecousia</taxon>
    </lineage>
</organism>
<sequence>MNYEPNSKKHIVLSVPGTDMTIPVTMICGGAPGNTITISAGVHSREYIGIEAVIRLAQELEPGMVQGTVLLLHCCNYAGFISRSSDVVPLDGKNLNRAFPGDRNGTQTQRLAAFLEAEIIGNTDYLVDLHSGGFCEALTPHVYFHDAAEPKVCKMSQQIAELTSAAYLVRSTSKNGFYSYAGQCGVPAIILERGGSGLLHEDEVLADIADVKNILRGLGFLSDAPAAQNIHKVIQKGYYVDSPVSGCWYPRKHPGDRINKGEILGEIRDIYGAPVCGIYGETEGVILYQTISLGIEKGKPMIAYGELAEEGSLHEYKNGAAGEELLDTAFP</sequence>
<dbReference type="Pfam" id="PF24827">
    <property type="entry name" value="AstE_AspA_cat"/>
    <property type="match status" value="1"/>
</dbReference>
<dbReference type="EMBL" id="DVFK01000087">
    <property type="protein sequence ID" value="HIQ68125.1"/>
    <property type="molecule type" value="Genomic_DNA"/>
</dbReference>
<evidence type="ECO:0000259" key="5">
    <source>
        <dbReference type="Pfam" id="PF24827"/>
    </source>
</evidence>
<evidence type="ECO:0000256" key="3">
    <source>
        <dbReference type="ARBA" id="ARBA00022801"/>
    </source>
</evidence>
<reference evidence="6" key="2">
    <citation type="journal article" date="2021" name="PeerJ">
        <title>Extensive microbial diversity within the chicken gut microbiome revealed by metagenomics and culture.</title>
        <authorList>
            <person name="Gilroy R."/>
            <person name="Ravi A."/>
            <person name="Getino M."/>
            <person name="Pursley I."/>
            <person name="Horton D.L."/>
            <person name="Alikhan N.F."/>
            <person name="Baker D."/>
            <person name="Gharbi K."/>
            <person name="Hall N."/>
            <person name="Watson M."/>
            <person name="Adriaenssens E.M."/>
            <person name="Foster-Nyarko E."/>
            <person name="Jarju S."/>
            <person name="Secka A."/>
            <person name="Antonio M."/>
            <person name="Oren A."/>
            <person name="Chaudhuri R.R."/>
            <person name="La Ragione R."/>
            <person name="Hildebrand F."/>
            <person name="Pallen M.J."/>
        </authorList>
    </citation>
    <scope>NUCLEOTIDE SEQUENCE</scope>
    <source>
        <strain evidence="6">13361</strain>
    </source>
</reference>
<dbReference type="Proteomes" id="UP000886796">
    <property type="component" value="Unassembled WGS sequence"/>
</dbReference>
<evidence type="ECO:0000256" key="4">
    <source>
        <dbReference type="ARBA" id="ARBA00022833"/>
    </source>
</evidence>
<gene>
    <name evidence="6" type="ORF">IAB74_06425</name>
</gene>
<protein>
    <submittedName>
        <fullName evidence="6">Succinylglutamate desuccinylase/aspartoacylase family protein</fullName>
    </submittedName>
</protein>
<dbReference type="InterPro" id="IPR053138">
    <property type="entry name" value="N-alpha-Ac-DABA_deacetylase"/>
</dbReference>
<dbReference type="PANTHER" id="PTHR37326">
    <property type="entry name" value="BLL3975 PROTEIN"/>
    <property type="match status" value="1"/>
</dbReference>
<dbReference type="GO" id="GO:0046872">
    <property type="term" value="F:metal ion binding"/>
    <property type="evidence" value="ECO:0007669"/>
    <property type="project" value="UniProtKB-KW"/>
</dbReference>
<feature type="domain" description="Succinylglutamate desuccinylase/Aspartoacylase catalytic" evidence="5">
    <location>
        <begin position="32"/>
        <end position="216"/>
    </location>
</feature>
<evidence type="ECO:0000313" key="6">
    <source>
        <dbReference type="EMBL" id="HIQ68125.1"/>
    </source>
</evidence>
<keyword evidence="2" id="KW-0479">Metal-binding</keyword>
<dbReference type="PANTHER" id="PTHR37326:SF1">
    <property type="entry name" value="BLL3975 PROTEIN"/>
    <property type="match status" value="1"/>
</dbReference>
<proteinExistence type="predicted"/>
<comment type="caution">
    <text evidence="6">The sequence shown here is derived from an EMBL/GenBank/DDBJ whole genome shotgun (WGS) entry which is preliminary data.</text>
</comment>
<dbReference type="CDD" id="cd06254">
    <property type="entry name" value="M14_ASTE_ASPA-like"/>
    <property type="match status" value="1"/>
</dbReference>
<evidence type="ECO:0000256" key="1">
    <source>
        <dbReference type="ARBA" id="ARBA00001947"/>
    </source>
</evidence>
<dbReference type="PIRSF" id="PIRSF039012">
    <property type="entry name" value="ASP"/>
    <property type="match status" value="1"/>
</dbReference>
<evidence type="ECO:0000313" key="7">
    <source>
        <dbReference type="Proteomes" id="UP000886796"/>
    </source>
</evidence>
<dbReference type="InterPro" id="IPR055438">
    <property type="entry name" value="AstE_AspA_cat"/>
</dbReference>